<protein>
    <submittedName>
        <fullName evidence="2">Enoyl-CoA hydratase/carnithine racemase</fullName>
    </submittedName>
</protein>
<dbReference type="InterPro" id="IPR014748">
    <property type="entry name" value="Enoyl-CoA_hydra_C"/>
</dbReference>
<dbReference type="Gene3D" id="1.10.12.10">
    <property type="entry name" value="Lyase 2-enoyl-coa Hydratase, Chain A, domain 2"/>
    <property type="match status" value="1"/>
</dbReference>
<name>A0A7W8HE31_9BURK</name>
<dbReference type="Proteomes" id="UP000532440">
    <property type="component" value="Unassembled WGS sequence"/>
</dbReference>
<dbReference type="PANTHER" id="PTHR43802:SF1">
    <property type="entry name" value="IP11341P-RELATED"/>
    <property type="match status" value="1"/>
</dbReference>
<dbReference type="GO" id="GO:0003824">
    <property type="term" value="F:catalytic activity"/>
    <property type="evidence" value="ECO:0007669"/>
    <property type="project" value="UniProtKB-ARBA"/>
</dbReference>
<sequence>MRSRTPIAPEAFVHTGHVLEDHVLTITLNRPERRNALNWRAYDELESAFRAADADPEVRCVIVTGADPAFCSGDDVGEIMAGPDGGIGQRKDSVIHRPANPTAMAALECSKPVIAAVNGAAIGWGVELALFADLRIASEQAKFSEMFVKRGLSCDVGGFYRLPALVGAEKAAELLFTGDLIDAAEALRIGLVGRVAPHAELMTQARALAARIAGNPPLAVQALKAGLRRSAFGDPREIGGWAMDTIYRLARTEDHKEGVASFLEKRAPVFKGR</sequence>
<evidence type="ECO:0000313" key="2">
    <source>
        <dbReference type="EMBL" id="MBB5270364.1"/>
    </source>
</evidence>
<keyword evidence="3" id="KW-1185">Reference proteome</keyword>
<evidence type="ECO:0000313" key="3">
    <source>
        <dbReference type="Proteomes" id="UP000532440"/>
    </source>
</evidence>
<reference evidence="2 3" key="1">
    <citation type="submission" date="2020-08" db="EMBL/GenBank/DDBJ databases">
        <title>Genomic Encyclopedia of Type Strains, Phase IV (KMG-IV): sequencing the most valuable type-strain genomes for metagenomic binning, comparative biology and taxonomic classification.</title>
        <authorList>
            <person name="Goeker M."/>
        </authorList>
    </citation>
    <scope>NUCLEOTIDE SEQUENCE [LARGE SCALE GENOMIC DNA]</scope>
    <source>
        <strain evidence="2 3">DSM 29781</strain>
    </source>
</reference>
<dbReference type="RefSeq" id="WP_183963680.1">
    <property type="nucleotide sequence ID" value="NZ_BAABEW010000016.1"/>
</dbReference>
<dbReference type="EMBL" id="JACHGB010000001">
    <property type="protein sequence ID" value="MBB5270364.1"/>
    <property type="molecule type" value="Genomic_DNA"/>
</dbReference>
<dbReference type="AlphaFoldDB" id="A0A7W8HE31"/>
<dbReference type="InterPro" id="IPR001753">
    <property type="entry name" value="Enoyl-CoA_hydra/iso"/>
</dbReference>
<proteinExistence type="inferred from homology"/>
<comment type="similarity">
    <text evidence="1">Belongs to the enoyl-CoA hydratase/isomerase family.</text>
</comment>
<dbReference type="CDD" id="cd06558">
    <property type="entry name" value="crotonase-like"/>
    <property type="match status" value="1"/>
</dbReference>
<dbReference type="PANTHER" id="PTHR43802">
    <property type="entry name" value="ENOYL-COA HYDRATASE"/>
    <property type="match status" value="1"/>
</dbReference>
<dbReference type="InterPro" id="IPR029045">
    <property type="entry name" value="ClpP/crotonase-like_dom_sf"/>
</dbReference>
<evidence type="ECO:0000256" key="1">
    <source>
        <dbReference type="ARBA" id="ARBA00005254"/>
    </source>
</evidence>
<dbReference type="Pfam" id="PF00378">
    <property type="entry name" value="ECH_1"/>
    <property type="match status" value="1"/>
</dbReference>
<accession>A0A7W8HE31</accession>
<comment type="caution">
    <text evidence="2">The sequence shown here is derived from an EMBL/GenBank/DDBJ whole genome shotgun (WGS) entry which is preliminary data.</text>
</comment>
<organism evidence="2 3">
    <name type="scientific">Quisquiliibacterium transsilvanicum</name>
    <dbReference type="NCBI Taxonomy" id="1549638"/>
    <lineage>
        <taxon>Bacteria</taxon>
        <taxon>Pseudomonadati</taxon>
        <taxon>Pseudomonadota</taxon>
        <taxon>Betaproteobacteria</taxon>
        <taxon>Burkholderiales</taxon>
        <taxon>Burkholderiaceae</taxon>
        <taxon>Quisquiliibacterium</taxon>
    </lineage>
</organism>
<gene>
    <name evidence="2" type="ORF">HNQ70_000348</name>
</gene>
<dbReference type="SUPFAM" id="SSF52096">
    <property type="entry name" value="ClpP/crotonase"/>
    <property type="match status" value="1"/>
</dbReference>
<dbReference type="Gene3D" id="3.90.226.10">
    <property type="entry name" value="2-enoyl-CoA Hydratase, Chain A, domain 1"/>
    <property type="match status" value="1"/>
</dbReference>